<protein>
    <submittedName>
        <fullName evidence="1">Uncharacterized protein</fullName>
    </submittedName>
</protein>
<proteinExistence type="predicted"/>
<accession>A0ACC0UJH8</accession>
<dbReference type="Proteomes" id="UP001207468">
    <property type="component" value="Unassembled WGS sequence"/>
</dbReference>
<reference evidence="1" key="1">
    <citation type="submission" date="2021-03" db="EMBL/GenBank/DDBJ databases">
        <title>Evolutionary priming and transition to the ectomycorrhizal habit in an iconic lineage of mushroom-forming fungi: is preadaptation a requirement?</title>
        <authorList>
            <consortium name="DOE Joint Genome Institute"/>
            <person name="Looney B.P."/>
            <person name="Miyauchi S."/>
            <person name="Morin E."/>
            <person name="Drula E."/>
            <person name="Courty P.E."/>
            <person name="Chicoki N."/>
            <person name="Fauchery L."/>
            <person name="Kohler A."/>
            <person name="Kuo A."/>
            <person name="LaButti K."/>
            <person name="Pangilinan J."/>
            <person name="Lipzen A."/>
            <person name="Riley R."/>
            <person name="Andreopoulos W."/>
            <person name="He G."/>
            <person name="Johnson J."/>
            <person name="Barry K.W."/>
            <person name="Grigoriev I.V."/>
            <person name="Nagy L."/>
            <person name="Hibbett D."/>
            <person name="Henrissat B."/>
            <person name="Matheny P.B."/>
            <person name="Labbe J."/>
            <person name="Martin A.F."/>
        </authorList>
    </citation>
    <scope>NUCLEOTIDE SEQUENCE</scope>
    <source>
        <strain evidence="1">BPL698</strain>
    </source>
</reference>
<sequence>MRRPGHLPLSDFQNIHNHIMAALDETPEDFDSMLCTIVQRDKLSLNQSSHRVIVIEPDHRIGLEVEWDIDFRTVWVATAVALKFKKHEEKAYTHRKIVAGVNVQPLKEMTFHSNPPRFVFQSAGSLQWSFPPLDLRPPTSLSSMRSSLHIMTTQSLGISGSYK</sequence>
<evidence type="ECO:0000313" key="1">
    <source>
        <dbReference type="EMBL" id="KAI9511863.1"/>
    </source>
</evidence>
<gene>
    <name evidence="1" type="ORF">F5148DRAFT_178099</name>
</gene>
<keyword evidence="2" id="KW-1185">Reference proteome</keyword>
<evidence type="ECO:0000313" key="2">
    <source>
        <dbReference type="Proteomes" id="UP001207468"/>
    </source>
</evidence>
<dbReference type="EMBL" id="JAGFNK010000015">
    <property type="protein sequence ID" value="KAI9511863.1"/>
    <property type="molecule type" value="Genomic_DNA"/>
</dbReference>
<name>A0ACC0UJH8_9AGAM</name>
<organism evidence="1 2">
    <name type="scientific">Russula earlei</name>
    <dbReference type="NCBI Taxonomy" id="71964"/>
    <lineage>
        <taxon>Eukaryota</taxon>
        <taxon>Fungi</taxon>
        <taxon>Dikarya</taxon>
        <taxon>Basidiomycota</taxon>
        <taxon>Agaricomycotina</taxon>
        <taxon>Agaricomycetes</taxon>
        <taxon>Russulales</taxon>
        <taxon>Russulaceae</taxon>
        <taxon>Russula</taxon>
    </lineage>
</organism>
<comment type="caution">
    <text evidence="1">The sequence shown here is derived from an EMBL/GenBank/DDBJ whole genome shotgun (WGS) entry which is preliminary data.</text>
</comment>